<organism evidence="6 7">
    <name type="scientific">Kocuria atrinae</name>
    <dbReference type="NCBI Taxonomy" id="592377"/>
    <lineage>
        <taxon>Bacteria</taxon>
        <taxon>Bacillati</taxon>
        <taxon>Actinomycetota</taxon>
        <taxon>Actinomycetes</taxon>
        <taxon>Micrococcales</taxon>
        <taxon>Micrococcaceae</taxon>
        <taxon>Kocuria</taxon>
    </lineage>
</organism>
<name>A0ABN2XRQ8_9MICC</name>
<dbReference type="Proteomes" id="UP001500166">
    <property type="component" value="Unassembled WGS sequence"/>
</dbReference>
<dbReference type="InterPro" id="IPR036390">
    <property type="entry name" value="WH_DNA-bd_sf"/>
</dbReference>
<dbReference type="InterPro" id="IPR000835">
    <property type="entry name" value="HTH_MarR-typ"/>
</dbReference>
<feature type="region of interest" description="Disordered" evidence="4">
    <location>
        <begin position="155"/>
        <end position="179"/>
    </location>
</feature>
<reference evidence="6 7" key="1">
    <citation type="journal article" date="2019" name="Int. J. Syst. Evol. Microbiol.">
        <title>The Global Catalogue of Microorganisms (GCM) 10K type strain sequencing project: providing services to taxonomists for standard genome sequencing and annotation.</title>
        <authorList>
            <consortium name="The Broad Institute Genomics Platform"/>
            <consortium name="The Broad Institute Genome Sequencing Center for Infectious Disease"/>
            <person name="Wu L."/>
            <person name="Ma J."/>
        </authorList>
    </citation>
    <scope>NUCLEOTIDE SEQUENCE [LARGE SCALE GENOMIC DNA]</scope>
    <source>
        <strain evidence="6 7">JCM 15914</strain>
    </source>
</reference>
<dbReference type="RefSeq" id="WP_344224445.1">
    <property type="nucleotide sequence ID" value="NZ_BAAAQA010000015.1"/>
</dbReference>
<evidence type="ECO:0000313" key="7">
    <source>
        <dbReference type="Proteomes" id="UP001500166"/>
    </source>
</evidence>
<keyword evidence="1" id="KW-0805">Transcription regulation</keyword>
<gene>
    <name evidence="6" type="ORF">GCM10009824_15750</name>
</gene>
<dbReference type="PROSITE" id="PS50995">
    <property type="entry name" value="HTH_MARR_2"/>
    <property type="match status" value="1"/>
</dbReference>
<sequence length="199" mass="22061">MSVSQETASALVQELFELQRVMRRVLKESTAERELSVVQMSLLSHLASVPARRAKDIGADSGLGASVMSRQLSHLEKLGFIERAPDPEDGRAQLVHITRQGREAVADHLEADTQRLIDRLGALNEHDAAQTRQGLNRLTEIFLTSLGLERMTTCMPQVEPNNPHAPQGSDHQQDSDDSDVRATHTLTTETTHRLEDTVL</sequence>
<dbReference type="PROSITE" id="PS01117">
    <property type="entry name" value="HTH_MARR_1"/>
    <property type="match status" value="1"/>
</dbReference>
<protein>
    <recommendedName>
        <fullName evidence="5">HTH marR-type domain-containing protein</fullName>
    </recommendedName>
</protein>
<dbReference type="InterPro" id="IPR039422">
    <property type="entry name" value="MarR/SlyA-like"/>
</dbReference>
<dbReference type="SMART" id="SM00347">
    <property type="entry name" value="HTH_MARR"/>
    <property type="match status" value="1"/>
</dbReference>
<proteinExistence type="predicted"/>
<dbReference type="EMBL" id="BAAAQA010000015">
    <property type="protein sequence ID" value="GAA2116780.1"/>
    <property type="molecule type" value="Genomic_DNA"/>
</dbReference>
<keyword evidence="7" id="KW-1185">Reference proteome</keyword>
<evidence type="ECO:0000256" key="3">
    <source>
        <dbReference type="ARBA" id="ARBA00023163"/>
    </source>
</evidence>
<accession>A0ABN2XRQ8</accession>
<dbReference type="InterPro" id="IPR036388">
    <property type="entry name" value="WH-like_DNA-bd_sf"/>
</dbReference>
<dbReference type="SUPFAM" id="SSF46785">
    <property type="entry name" value="Winged helix' DNA-binding domain"/>
    <property type="match status" value="1"/>
</dbReference>
<feature type="domain" description="HTH marR-type" evidence="5">
    <location>
        <begin position="8"/>
        <end position="140"/>
    </location>
</feature>
<dbReference type="PANTHER" id="PTHR33164:SF57">
    <property type="entry name" value="MARR-FAMILY TRANSCRIPTIONAL REGULATOR"/>
    <property type="match status" value="1"/>
</dbReference>
<dbReference type="PANTHER" id="PTHR33164">
    <property type="entry name" value="TRANSCRIPTIONAL REGULATOR, MARR FAMILY"/>
    <property type="match status" value="1"/>
</dbReference>
<evidence type="ECO:0000313" key="6">
    <source>
        <dbReference type="EMBL" id="GAA2116780.1"/>
    </source>
</evidence>
<dbReference type="Gene3D" id="1.10.10.10">
    <property type="entry name" value="Winged helix-like DNA-binding domain superfamily/Winged helix DNA-binding domain"/>
    <property type="match status" value="1"/>
</dbReference>
<evidence type="ECO:0000256" key="2">
    <source>
        <dbReference type="ARBA" id="ARBA00023125"/>
    </source>
</evidence>
<evidence type="ECO:0000256" key="1">
    <source>
        <dbReference type="ARBA" id="ARBA00023015"/>
    </source>
</evidence>
<keyword evidence="2" id="KW-0238">DNA-binding</keyword>
<evidence type="ECO:0000259" key="5">
    <source>
        <dbReference type="PROSITE" id="PS50995"/>
    </source>
</evidence>
<comment type="caution">
    <text evidence="6">The sequence shown here is derived from an EMBL/GenBank/DDBJ whole genome shotgun (WGS) entry which is preliminary data.</text>
</comment>
<keyword evidence="3" id="KW-0804">Transcription</keyword>
<dbReference type="InterPro" id="IPR023187">
    <property type="entry name" value="Tscrpt_reg_MarR-type_CS"/>
</dbReference>
<evidence type="ECO:0000256" key="4">
    <source>
        <dbReference type="SAM" id="MobiDB-lite"/>
    </source>
</evidence>
<dbReference type="Pfam" id="PF12802">
    <property type="entry name" value="MarR_2"/>
    <property type="match status" value="1"/>
</dbReference>